<accession>A0A6I2FAH3</accession>
<dbReference type="Gene3D" id="3.40.250.10">
    <property type="entry name" value="Rhodanese-like domain"/>
    <property type="match status" value="2"/>
</dbReference>
<keyword evidence="2" id="KW-0677">Repeat</keyword>
<evidence type="ECO:0000313" key="4">
    <source>
        <dbReference type="EMBL" id="MRG59406.1"/>
    </source>
</evidence>
<reference evidence="4 5" key="1">
    <citation type="submission" date="2019-10" db="EMBL/GenBank/DDBJ databases">
        <authorList>
            <person name="Nie G."/>
            <person name="Ming H."/>
            <person name="Yi B."/>
        </authorList>
    </citation>
    <scope>NUCLEOTIDE SEQUENCE [LARGE SCALE GENOMIC DNA]</scope>
    <source>
        <strain evidence="4 5">CFH 90414</strain>
    </source>
</reference>
<comment type="caution">
    <text evidence="4">The sequence shown here is derived from an EMBL/GenBank/DDBJ whole genome shotgun (WGS) entry which is preliminary data.</text>
</comment>
<dbReference type="PROSITE" id="PS00380">
    <property type="entry name" value="RHODANESE_1"/>
    <property type="match status" value="1"/>
</dbReference>
<organism evidence="4 5">
    <name type="scientific">Agromyces agglutinans</name>
    <dbReference type="NCBI Taxonomy" id="2662258"/>
    <lineage>
        <taxon>Bacteria</taxon>
        <taxon>Bacillati</taxon>
        <taxon>Actinomycetota</taxon>
        <taxon>Actinomycetes</taxon>
        <taxon>Micrococcales</taxon>
        <taxon>Microbacteriaceae</taxon>
        <taxon>Agromyces</taxon>
    </lineage>
</organism>
<dbReference type="SMART" id="SM00450">
    <property type="entry name" value="RHOD"/>
    <property type="match status" value="2"/>
</dbReference>
<dbReference type="AlphaFoldDB" id="A0A6I2FAH3"/>
<keyword evidence="1 4" id="KW-0808">Transferase</keyword>
<dbReference type="PANTHER" id="PTHR11364:SF27">
    <property type="entry name" value="SULFURTRANSFERASE"/>
    <property type="match status" value="1"/>
</dbReference>
<evidence type="ECO:0000259" key="3">
    <source>
        <dbReference type="PROSITE" id="PS50206"/>
    </source>
</evidence>
<dbReference type="InterPro" id="IPR036873">
    <property type="entry name" value="Rhodanese-like_dom_sf"/>
</dbReference>
<feature type="domain" description="Rhodanese" evidence="3">
    <location>
        <begin position="29"/>
        <end position="146"/>
    </location>
</feature>
<dbReference type="PANTHER" id="PTHR11364">
    <property type="entry name" value="THIOSULFATE SULFERTANSFERASE"/>
    <property type="match status" value="1"/>
</dbReference>
<dbReference type="Proteomes" id="UP000431080">
    <property type="component" value="Unassembled WGS sequence"/>
</dbReference>
<name>A0A6I2FAH3_9MICO</name>
<evidence type="ECO:0000313" key="5">
    <source>
        <dbReference type="Proteomes" id="UP000431080"/>
    </source>
</evidence>
<dbReference type="GO" id="GO:0004792">
    <property type="term" value="F:thiosulfate-cyanide sulfurtransferase activity"/>
    <property type="evidence" value="ECO:0007669"/>
    <property type="project" value="InterPro"/>
</dbReference>
<keyword evidence="5" id="KW-1185">Reference proteome</keyword>
<dbReference type="Pfam" id="PF00581">
    <property type="entry name" value="Rhodanese"/>
    <property type="match status" value="2"/>
</dbReference>
<proteinExistence type="predicted"/>
<feature type="domain" description="Rhodanese" evidence="3">
    <location>
        <begin position="174"/>
        <end position="285"/>
    </location>
</feature>
<dbReference type="InterPro" id="IPR001307">
    <property type="entry name" value="Thiosulphate_STrfase_CS"/>
</dbReference>
<dbReference type="CDD" id="cd01448">
    <property type="entry name" value="TST_Repeat_1"/>
    <property type="match status" value="1"/>
</dbReference>
<sequence>MQILIQPDELAARLADTLAGNAVDADSEPGGRTVVLDVRWSLQQPDGRPAYRSGHVPGAVYVDLESELSDHDREGEGRHPLPTEERFTAAMRRWGLRDGDLAVVMDDLGGQSAARAWWLLRHARFDVRLLDGGLSGWVAAGHPLERGDVVPEPGEATARFGGMPVLDIDDAAALAAGGVLLDARAAERYRGEVEPVDPVAGHIPGARSAPSAGNLDADGRFLPVEALAERFAALGATPGAPVAAYCGSGVTAAHAVAALAIAGVDAALFPGSWSQWSGEGRPVATGDAPAGS</sequence>
<evidence type="ECO:0000256" key="2">
    <source>
        <dbReference type="ARBA" id="ARBA00022737"/>
    </source>
</evidence>
<dbReference type="EMBL" id="WJIF01000002">
    <property type="protein sequence ID" value="MRG59406.1"/>
    <property type="molecule type" value="Genomic_DNA"/>
</dbReference>
<dbReference type="InterPro" id="IPR001763">
    <property type="entry name" value="Rhodanese-like_dom"/>
</dbReference>
<dbReference type="SUPFAM" id="SSF52821">
    <property type="entry name" value="Rhodanese/Cell cycle control phosphatase"/>
    <property type="match status" value="2"/>
</dbReference>
<protein>
    <submittedName>
        <fullName evidence="4">Sulfurtransferase</fullName>
    </submittedName>
</protein>
<gene>
    <name evidence="4" type="ORF">GE115_05895</name>
</gene>
<dbReference type="RefSeq" id="WP_153683812.1">
    <property type="nucleotide sequence ID" value="NZ_WJIF01000002.1"/>
</dbReference>
<dbReference type="PROSITE" id="PS50206">
    <property type="entry name" value="RHODANESE_3"/>
    <property type="match status" value="2"/>
</dbReference>
<dbReference type="InterPro" id="IPR045078">
    <property type="entry name" value="TST/MPST-like"/>
</dbReference>
<evidence type="ECO:0000256" key="1">
    <source>
        <dbReference type="ARBA" id="ARBA00022679"/>
    </source>
</evidence>